<feature type="region of interest" description="Disordered" evidence="1">
    <location>
        <begin position="229"/>
        <end position="252"/>
    </location>
</feature>
<dbReference type="PROSITE" id="PS50097">
    <property type="entry name" value="BTB"/>
    <property type="match status" value="1"/>
</dbReference>
<dbReference type="OrthoDB" id="684045at2759"/>
<dbReference type="Gene3D" id="3.30.710.10">
    <property type="entry name" value="Potassium Channel Kv1.1, Chain A"/>
    <property type="match status" value="1"/>
</dbReference>
<dbReference type="Proteomes" id="UP000008068">
    <property type="component" value="Unassembled WGS sequence"/>
</dbReference>
<dbReference type="SUPFAM" id="SSF54695">
    <property type="entry name" value="POZ domain"/>
    <property type="match status" value="1"/>
</dbReference>
<dbReference type="HOGENOM" id="CLU_1103597_0_0_1"/>
<dbReference type="InterPro" id="IPR052664">
    <property type="entry name" value="BTB-MATH_domain_protein"/>
</dbReference>
<organism evidence="4">
    <name type="scientific">Caenorhabditis brenneri</name>
    <name type="common">Nematode worm</name>
    <dbReference type="NCBI Taxonomy" id="135651"/>
    <lineage>
        <taxon>Eukaryota</taxon>
        <taxon>Metazoa</taxon>
        <taxon>Ecdysozoa</taxon>
        <taxon>Nematoda</taxon>
        <taxon>Chromadorea</taxon>
        <taxon>Rhabditida</taxon>
        <taxon>Rhabditina</taxon>
        <taxon>Rhabditomorpha</taxon>
        <taxon>Rhabditoidea</taxon>
        <taxon>Rhabditidae</taxon>
        <taxon>Peloderinae</taxon>
        <taxon>Caenorhabditis</taxon>
    </lineage>
</organism>
<keyword evidence="4" id="KW-1185">Reference proteome</keyword>
<dbReference type="SMART" id="SM00225">
    <property type="entry name" value="BTB"/>
    <property type="match status" value="1"/>
</dbReference>
<dbReference type="EMBL" id="GL379900">
    <property type="protein sequence ID" value="EGT32963.1"/>
    <property type="molecule type" value="Genomic_DNA"/>
</dbReference>
<evidence type="ECO:0000256" key="1">
    <source>
        <dbReference type="SAM" id="MobiDB-lite"/>
    </source>
</evidence>
<reference evidence="4" key="1">
    <citation type="submission" date="2011-07" db="EMBL/GenBank/DDBJ databases">
        <authorList>
            <consortium name="Caenorhabditis brenneri Sequencing and Analysis Consortium"/>
            <person name="Wilson R.K."/>
        </authorList>
    </citation>
    <scope>NUCLEOTIDE SEQUENCE [LARGE SCALE GENOMIC DNA]</scope>
    <source>
        <strain evidence="4">PB2801</strain>
    </source>
</reference>
<dbReference type="CDD" id="cd18186">
    <property type="entry name" value="BTB_POZ_ZBTB_KLHL-like"/>
    <property type="match status" value="1"/>
</dbReference>
<dbReference type="PANTHER" id="PTHR22743:SF165">
    <property type="entry name" value="BTB AND MATH DOMAIN CONTAINING-RELATED"/>
    <property type="match status" value="1"/>
</dbReference>
<evidence type="ECO:0000259" key="2">
    <source>
        <dbReference type="PROSITE" id="PS50097"/>
    </source>
</evidence>
<dbReference type="InterPro" id="IPR000210">
    <property type="entry name" value="BTB/POZ_dom"/>
</dbReference>
<gene>
    <name evidence="3" type="ORF">CAEBREN_02367</name>
</gene>
<dbReference type="Pfam" id="PF00651">
    <property type="entry name" value="BTB"/>
    <property type="match status" value="1"/>
</dbReference>
<feature type="domain" description="BTB" evidence="2">
    <location>
        <begin position="88"/>
        <end position="151"/>
    </location>
</feature>
<protein>
    <recommendedName>
        <fullName evidence="2">BTB domain-containing protein</fullName>
    </recommendedName>
</protein>
<dbReference type="InterPro" id="IPR011333">
    <property type="entry name" value="SKP1/BTB/POZ_sf"/>
</dbReference>
<evidence type="ECO:0000313" key="4">
    <source>
        <dbReference type="Proteomes" id="UP000008068"/>
    </source>
</evidence>
<accession>G0NKI5</accession>
<dbReference type="STRING" id="135651.G0NKI5"/>
<proteinExistence type="predicted"/>
<evidence type="ECO:0000313" key="3">
    <source>
        <dbReference type="EMBL" id="EGT32963.1"/>
    </source>
</evidence>
<dbReference type="AlphaFoldDB" id="G0NKI5"/>
<sequence length="252" mass="28917">MRVEGEMKINLIGHTSNSAAKQRSEQFNVDREEEAFISYGHAMLEWDKLSEFTGNDKLYVQIEFGITYMAKLDSNDPSKFDVSKSKVSDCILVADNQKFHVSRYFLATHFPFFESLLLGPYKEANMPEVQLPGLDPYDVENFLRVIYGYEVVNEINGLETVAPSFPIDLQQLRGHYDECLKELIDLLTRRKSSPVFERKDRRTEWRSGQQIRTGNESVLANYSSLLGPTQTQKARSGTPVCCRNPAESPWNR</sequence>
<name>G0NKI5_CAEBE</name>
<dbReference type="InParanoid" id="G0NKI5"/>
<dbReference type="PANTHER" id="PTHR22743">
    <property type="entry name" value="MEPRIN/TRAF-LIKE MATH FAMILY-C.ELEGANS"/>
    <property type="match status" value="1"/>
</dbReference>